<evidence type="ECO:0000256" key="10">
    <source>
        <dbReference type="ARBA" id="ARBA00023136"/>
    </source>
</evidence>
<sequence>MADNNSSGERTESATPKKRQDARERGQVLKSTEIVMTGTLLIMFGALKLLMPVIAQGLINFSGSFFSGQYIQDEVTTESIIPVMQTMIYGFLQIMLPILAVALLAAVVVNVVQTGFLFSTKALEPKMSRLNFFEGIKRVFSTRTLFELIKSILKVVVIGVIIYLQIEGNMPAFATMMSTNIEANILKIADMIISAAFNIMLFLAAIALMDFMFQRWRYEKDLRMSKYEVKMEMKQQEGDPQIKGKIRQKQRQMAMMRMMQDVPDADVVITNPTQYAVALKYDDAKYSAPIILAKGKDNVAAKIKEIAKENSVELVENKPLARSLYATCEVGDMIPVELYQVVAEILAQVYKAKNKNR</sequence>
<keyword evidence="14" id="KW-0282">Flagellum</keyword>
<dbReference type="PANTHER" id="PTHR30531">
    <property type="entry name" value="FLAGELLAR BIOSYNTHETIC PROTEIN FLHB"/>
    <property type="match status" value="1"/>
</dbReference>
<dbReference type="RefSeq" id="WP_046443833.1">
    <property type="nucleotide sequence ID" value="NZ_LAYJ01000105.1"/>
</dbReference>
<evidence type="ECO:0000256" key="3">
    <source>
        <dbReference type="ARBA" id="ARBA00021622"/>
    </source>
</evidence>
<keyword evidence="4 12" id="KW-0813">Transport</keyword>
<dbReference type="GO" id="GO:0005886">
    <property type="term" value="C:plasma membrane"/>
    <property type="evidence" value="ECO:0007669"/>
    <property type="project" value="UniProtKB-SubCell"/>
</dbReference>
<evidence type="ECO:0000256" key="4">
    <source>
        <dbReference type="ARBA" id="ARBA00022448"/>
    </source>
</evidence>
<evidence type="ECO:0000256" key="12">
    <source>
        <dbReference type="RuleBase" id="RU364091"/>
    </source>
</evidence>
<evidence type="ECO:0000256" key="5">
    <source>
        <dbReference type="ARBA" id="ARBA00022475"/>
    </source>
</evidence>
<dbReference type="PRINTS" id="PR00950">
    <property type="entry name" value="TYPE3IMSPROT"/>
</dbReference>
<feature type="transmembrane region" description="Helical" evidence="12">
    <location>
        <begin position="34"/>
        <end position="55"/>
    </location>
</feature>
<keyword evidence="7 12" id="KW-1005">Bacterial flagellum biogenesis</keyword>
<dbReference type="Pfam" id="PF01312">
    <property type="entry name" value="Bac_export_2"/>
    <property type="match status" value="1"/>
</dbReference>
<evidence type="ECO:0000313" key="15">
    <source>
        <dbReference type="Proteomes" id="UP000034076"/>
    </source>
</evidence>
<protein>
    <recommendedName>
        <fullName evidence="3 12">Flagellar biosynthetic protein FlhB</fullName>
    </recommendedName>
</protein>
<dbReference type="EMBL" id="LAYJ01000105">
    <property type="protein sequence ID" value="KKI50517.1"/>
    <property type="molecule type" value="Genomic_DNA"/>
</dbReference>
<keyword evidence="5 12" id="KW-1003">Cell membrane</keyword>
<keyword evidence="9 12" id="KW-1133">Transmembrane helix</keyword>
<proteinExistence type="inferred from homology"/>
<name>A0A0M2NJB4_9FIRM</name>
<dbReference type="PANTHER" id="PTHR30531:SF12">
    <property type="entry name" value="FLAGELLAR BIOSYNTHETIC PROTEIN FLHB"/>
    <property type="match status" value="1"/>
</dbReference>
<evidence type="ECO:0000313" key="14">
    <source>
        <dbReference type="EMBL" id="KKI50517.1"/>
    </source>
</evidence>
<organism evidence="14 15">
    <name type="scientific">Christensenella hongkongensis</name>
    <dbReference type="NCBI Taxonomy" id="270498"/>
    <lineage>
        <taxon>Bacteria</taxon>
        <taxon>Bacillati</taxon>
        <taxon>Bacillota</taxon>
        <taxon>Clostridia</taxon>
        <taxon>Christensenellales</taxon>
        <taxon>Christensenellaceae</taxon>
        <taxon>Christensenella</taxon>
    </lineage>
</organism>
<comment type="similarity">
    <text evidence="2 12">Belongs to the type III secretion exporter family.</text>
</comment>
<evidence type="ECO:0000256" key="13">
    <source>
        <dbReference type="SAM" id="MobiDB-lite"/>
    </source>
</evidence>
<keyword evidence="14" id="KW-0966">Cell projection</keyword>
<dbReference type="PATRIC" id="fig|270498.16.peg.1498"/>
<dbReference type="OrthoDB" id="9807950at2"/>
<feature type="region of interest" description="Disordered" evidence="13">
    <location>
        <begin position="1"/>
        <end position="25"/>
    </location>
</feature>
<keyword evidence="10 12" id="KW-0472">Membrane</keyword>
<keyword evidence="6 12" id="KW-0812">Transmembrane</keyword>
<evidence type="ECO:0000256" key="8">
    <source>
        <dbReference type="ARBA" id="ARBA00022927"/>
    </source>
</evidence>
<gene>
    <name evidence="12" type="primary">flhB</name>
    <name evidence="14" type="ORF">CHK_1983</name>
</gene>
<keyword evidence="14" id="KW-0969">Cilium</keyword>
<comment type="function">
    <text evidence="12">Required for formation of the rod structure in the basal body of the flagellar apparatus. Together with FliI and FliH, may constitute the export apparatus of flagellin.</text>
</comment>
<dbReference type="InterPro" id="IPR006136">
    <property type="entry name" value="FlhB"/>
</dbReference>
<keyword evidence="15" id="KW-1185">Reference proteome</keyword>
<dbReference type="FunFam" id="3.40.1690.10:FF:000001">
    <property type="entry name" value="Flagellar biosynthetic protein FlhB"/>
    <property type="match status" value="1"/>
</dbReference>
<evidence type="ECO:0000256" key="2">
    <source>
        <dbReference type="ARBA" id="ARBA00010690"/>
    </source>
</evidence>
<feature type="transmembrane region" description="Helical" evidence="12">
    <location>
        <begin position="186"/>
        <end position="213"/>
    </location>
</feature>
<keyword evidence="11 12" id="KW-1006">Bacterial flagellum protein export</keyword>
<dbReference type="InterPro" id="IPR006135">
    <property type="entry name" value="T3SS_substrate_exporter"/>
</dbReference>
<comment type="caution">
    <text evidence="14">The sequence shown here is derived from an EMBL/GenBank/DDBJ whole genome shotgun (WGS) entry which is preliminary data.</text>
</comment>
<dbReference type="SUPFAM" id="SSF160544">
    <property type="entry name" value="EscU C-terminal domain-like"/>
    <property type="match status" value="1"/>
</dbReference>
<reference evidence="14 15" key="1">
    <citation type="submission" date="2015-04" db="EMBL/GenBank/DDBJ databases">
        <title>Draft genome sequence of bacteremic isolate Catabacter hongkongensis type strain HKU16T.</title>
        <authorList>
            <person name="Lau S.K."/>
            <person name="Teng J.L."/>
            <person name="Huang Y."/>
            <person name="Curreem S.O."/>
            <person name="Tsui S.K."/>
            <person name="Woo P.C."/>
        </authorList>
    </citation>
    <scope>NUCLEOTIDE SEQUENCE [LARGE SCALE GENOMIC DNA]</scope>
    <source>
        <strain evidence="14 15">HKU16</strain>
    </source>
</reference>
<dbReference type="Gene3D" id="3.40.1690.10">
    <property type="entry name" value="secretion proteins EscU"/>
    <property type="match status" value="1"/>
</dbReference>
<dbReference type="InterPro" id="IPR029025">
    <property type="entry name" value="T3SS_substrate_exporter_C"/>
</dbReference>
<dbReference type="NCBIfam" id="TIGR00328">
    <property type="entry name" value="flhB"/>
    <property type="match status" value="1"/>
</dbReference>
<evidence type="ECO:0000256" key="9">
    <source>
        <dbReference type="ARBA" id="ARBA00022989"/>
    </source>
</evidence>
<dbReference type="STRING" id="270498.CHK_1983"/>
<evidence type="ECO:0000256" key="6">
    <source>
        <dbReference type="ARBA" id="ARBA00022692"/>
    </source>
</evidence>
<dbReference type="Proteomes" id="UP000034076">
    <property type="component" value="Unassembled WGS sequence"/>
</dbReference>
<accession>A0A0M2NJB4</accession>
<dbReference type="GO" id="GO:0044780">
    <property type="term" value="P:bacterial-type flagellum assembly"/>
    <property type="evidence" value="ECO:0007669"/>
    <property type="project" value="InterPro"/>
</dbReference>
<comment type="subcellular location">
    <subcellularLocation>
        <location evidence="1">Cell membrane</location>
        <topology evidence="1">Multi-pass membrane protein</topology>
    </subcellularLocation>
</comment>
<keyword evidence="8 12" id="KW-0653">Protein transport</keyword>
<evidence type="ECO:0000256" key="1">
    <source>
        <dbReference type="ARBA" id="ARBA00004651"/>
    </source>
</evidence>
<dbReference type="Gene3D" id="6.10.250.2080">
    <property type="match status" value="1"/>
</dbReference>
<evidence type="ECO:0000256" key="11">
    <source>
        <dbReference type="ARBA" id="ARBA00023225"/>
    </source>
</evidence>
<dbReference type="AlphaFoldDB" id="A0A0M2NJB4"/>
<feature type="transmembrane region" description="Helical" evidence="12">
    <location>
        <begin position="94"/>
        <end position="119"/>
    </location>
</feature>
<evidence type="ECO:0000256" key="7">
    <source>
        <dbReference type="ARBA" id="ARBA00022795"/>
    </source>
</evidence>
<dbReference type="GO" id="GO:0009306">
    <property type="term" value="P:protein secretion"/>
    <property type="evidence" value="ECO:0007669"/>
    <property type="project" value="InterPro"/>
</dbReference>
<feature type="transmembrane region" description="Helical" evidence="12">
    <location>
        <begin position="145"/>
        <end position="166"/>
    </location>
</feature>